<accession>A0A941JC44</accession>
<gene>
    <name evidence="1" type="ORF">KEH51_29255</name>
</gene>
<organism evidence="1 2">
    <name type="scientific">Peribacillus frigoritolerans</name>
    <dbReference type="NCBI Taxonomy" id="450367"/>
    <lineage>
        <taxon>Bacteria</taxon>
        <taxon>Bacillati</taxon>
        <taxon>Bacillota</taxon>
        <taxon>Bacilli</taxon>
        <taxon>Bacillales</taxon>
        <taxon>Bacillaceae</taxon>
        <taxon>Peribacillus</taxon>
    </lineage>
</organism>
<comment type="caution">
    <text evidence="1">The sequence shown here is derived from an EMBL/GenBank/DDBJ whole genome shotgun (WGS) entry which is preliminary data.</text>
</comment>
<dbReference type="Proteomes" id="UP000680045">
    <property type="component" value="Unassembled WGS sequence"/>
</dbReference>
<name>A0A941JC44_9BACI</name>
<dbReference type="EMBL" id="JAGTPW010000094">
    <property type="protein sequence ID" value="MBR8646364.1"/>
    <property type="molecule type" value="Genomic_DNA"/>
</dbReference>
<dbReference type="AlphaFoldDB" id="A0A941JC44"/>
<reference evidence="1" key="1">
    <citation type="submission" date="2021-04" db="EMBL/GenBank/DDBJ databases">
        <title>Whole genome sequencing of Enterococci isolates from hospitalized patients.</title>
        <authorList>
            <person name="Ogoti B.M."/>
            <person name="Onyambu F.G."/>
        </authorList>
    </citation>
    <scope>NUCLEOTIDE SEQUENCE</scope>
    <source>
        <strain evidence="1">242</strain>
    </source>
</reference>
<evidence type="ECO:0000313" key="1">
    <source>
        <dbReference type="EMBL" id="MBR8646364.1"/>
    </source>
</evidence>
<protein>
    <submittedName>
        <fullName evidence="1">Uncharacterized protein</fullName>
    </submittedName>
</protein>
<sequence>MKYTGQIVQILEGDGSTNIRLAVSKDSYGWSYDDIIYIEYDGTTDFVDEDVVTVYGEIYGDYSYTSQAGYEIHLPGMIAESVE</sequence>
<evidence type="ECO:0000313" key="2">
    <source>
        <dbReference type="Proteomes" id="UP000680045"/>
    </source>
</evidence>
<proteinExistence type="predicted"/>